<sequence>MNTINYYKLDTFPKSIVVFCLSLIMILTSCKDDLAVDGAFALKDNPSKLTAAADGLSETYTVQATGKWKLSPSEKKTGLKSIQWRGMEMEHLPLPSTKIPIPSA</sequence>
<evidence type="ECO:0000313" key="1">
    <source>
        <dbReference type="EMBL" id="SPZ84943.1"/>
    </source>
</evidence>
<protein>
    <submittedName>
        <fullName evidence="1">Uncharacterized protein</fullName>
    </submittedName>
</protein>
<name>A0A2X2J0A6_SPHMU</name>
<dbReference type="AlphaFoldDB" id="A0A2X2J0A6"/>
<dbReference type="RefSeq" id="WP_256603020.1">
    <property type="nucleotide sequence ID" value="NZ_UAUU01000005.1"/>
</dbReference>
<dbReference type="EMBL" id="UAUU01000005">
    <property type="protein sequence ID" value="SPZ84943.1"/>
    <property type="molecule type" value="Genomic_DNA"/>
</dbReference>
<dbReference type="Proteomes" id="UP000251241">
    <property type="component" value="Unassembled WGS sequence"/>
</dbReference>
<proteinExistence type="predicted"/>
<organism evidence="1 2">
    <name type="scientific">Sphingobacterium multivorum</name>
    <dbReference type="NCBI Taxonomy" id="28454"/>
    <lineage>
        <taxon>Bacteria</taxon>
        <taxon>Pseudomonadati</taxon>
        <taxon>Bacteroidota</taxon>
        <taxon>Sphingobacteriia</taxon>
        <taxon>Sphingobacteriales</taxon>
        <taxon>Sphingobacteriaceae</taxon>
        <taxon>Sphingobacterium</taxon>
    </lineage>
</organism>
<gene>
    <name evidence="1" type="ORF">NCTC11343_01499</name>
</gene>
<accession>A0A2X2J0A6</accession>
<reference evidence="1 2" key="1">
    <citation type="submission" date="2018-06" db="EMBL/GenBank/DDBJ databases">
        <authorList>
            <consortium name="Pathogen Informatics"/>
            <person name="Doyle S."/>
        </authorList>
    </citation>
    <scope>NUCLEOTIDE SEQUENCE [LARGE SCALE GENOMIC DNA]</scope>
    <source>
        <strain evidence="1 2">NCTC11343</strain>
    </source>
</reference>
<evidence type="ECO:0000313" key="2">
    <source>
        <dbReference type="Proteomes" id="UP000251241"/>
    </source>
</evidence>